<dbReference type="Proteomes" id="UP000734854">
    <property type="component" value="Unassembled WGS sequence"/>
</dbReference>
<dbReference type="PANTHER" id="PTHR21286">
    <property type="entry name" value="NUCLEAR PORE COMPLEX PROTEIN NUP160"/>
    <property type="match status" value="1"/>
</dbReference>
<keyword evidence="2" id="KW-0813">Transport</keyword>
<evidence type="ECO:0000259" key="6">
    <source>
        <dbReference type="Pfam" id="PF23347"/>
    </source>
</evidence>
<dbReference type="InterPro" id="IPR056536">
    <property type="entry name" value="TPR_NUP160_C"/>
</dbReference>
<dbReference type="SUPFAM" id="SSF50978">
    <property type="entry name" value="WD40 repeat-like"/>
    <property type="match status" value="1"/>
</dbReference>
<feature type="domain" description="NUP160 middle TPR" evidence="7">
    <location>
        <begin position="820"/>
        <end position="1046"/>
    </location>
</feature>
<dbReference type="Pfam" id="PF11715">
    <property type="entry name" value="Beta-prop_Nup120_160"/>
    <property type="match status" value="1"/>
</dbReference>
<dbReference type="InterPro" id="IPR035192">
    <property type="entry name" value="NUP160_hel_plant"/>
</dbReference>
<evidence type="ECO:0000259" key="4">
    <source>
        <dbReference type="Pfam" id="PF11715"/>
    </source>
</evidence>
<dbReference type="InterPro" id="IPR059141">
    <property type="entry name" value="Beta-prop_Nup120_160"/>
</dbReference>
<accession>A0A8J5LKK2</accession>
<evidence type="ECO:0000259" key="5">
    <source>
        <dbReference type="Pfam" id="PF17238"/>
    </source>
</evidence>
<keyword evidence="3" id="KW-0539">Nucleus</keyword>
<name>A0A8J5LKK2_ZINOF</name>
<feature type="domain" description="NUP160 C-terminal TPR" evidence="6">
    <location>
        <begin position="1098"/>
        <end position="1377"/>
    </location>
</feature>
<dbReference type="InterPro" id="IPR036322">
    <property type="entry name" value="WD40_repeat_dom_sf"/>
</dbReference>
<dbReference type="InterPro" id="IPR056535">
    <property type="entry name" value="TPR_NUP160_M"/>
</dbReference>
<dbReference type="Pfam" id="PF23347">
    <property type="entry name" value="TPR_Nup160_C"/>
    <property type="match status" value="1"/>
</dbReference>
<feature type="domain" description="NUP160 helical" evidence="5">
    <location>
        <begin position="554"/>
        <end position="740"/>
    </location>
</feature>
<evidence type="ECO:0000313" key="8">
    <source>
        <dbReference type="EMBL" id="KAG6516093.1"/>
    </source>
</evidence>
<feature type="domain" description="Nucleoporin Nup120/160 beta-propeller" evidence="4">
    <location>
        <begin position="69"/>
        <end position="534"/>
    </location>
</feature>
<evidence type="ECO:0000256" key="3">
    <source>
        <dbReference type="ARBA" id="ARBA00023242"/>
    </source>
</evidence>
<protein>
    <recommendedName>
        <fullName evidence="10">Nuclear pore complex protein NUP160 domain-containing protein</fullName>
    </recommendedName>
</protein>
<comment type="caution">
    <text evidence="8">The sequence shown here is derived from an EMBL/GenBank/DDBJ whole genome shotgun (WGS) entry which is preliminary data.</text>
</comment>
<comment type="subcellular location">
    <subcellularLocation>
        <location evidence="1">Nucleus</location>
    </subcellularLocation>
</comment>
<dbReference type="InterPro" id="IPR021717">
    <property type="entry name" value="Nucleoporin_Nup160"/>
</dbReference>
<gene>
    <name evidence="8" type="ORF">ZIOFF_026541</name>
</gene>
<dbReference type="GO" id="GO:0005643">
    <property type="term" value="C:nuclear pore"/>
    <property type="evidence" value="ECO:0007669"/>
    <property type="project" value="TreeGrafter"/>
</dbReference>
<dbReference type="EMBL" id="JACMSC010000007">
    <property type="protein sequence ID" value="KAG6516093.1"/>
    <property type="molecule type" value="Genomic_DNA"/>
</dbReference>
<dbReference type="Pfam" id="PF23354">
    <property type="entry name" value="TPR_NUP160_120_M"/>
    <property type="match status" value="1"/>
</dbReference>
<dbReference type="GO" id="GO:0017056">
    <property type="term" value="F:structural constituent of nuclear pore"/>
    <property type="evidence" value="ECO:0007669"/>
    <property type="project" value="TreeGrafter"/>
</dbReference>
<organism evidence="8 9">
    <name type="scientific">Zingiber officinale</name>
    <name type="common">Ginger</name>
    <name type="synonym">Amomum zingiber</name>
    <dbReference type="NCBI Taxonomy" id="94328"/>
    <lineage>
        <taxon>Eukaryota</taxon>
        <taxon>Viridiplantae</taxon>
        <taxon>Streptophyta</taxon>
        <taxon>Embryophyta</taxon>
        <taxon>Tracheophyta</taxon>
        <taxon>Spermatophyta</taxon>
        <taxon>Magnoliopsida</taxon>
        <taxon>Liliopsida</taxon>
        <taxon>Zingiberales</taxon>
        <taxon>Zingiberaceae</taxon>
        <taxon>Zingiber</taxon>
    </lineage>
</organism>
<evidence type="ECO:0000313" key="9">
    <source>
        <dbReference type="Proteomes" id="UP000734854"/>
    </source>
</evidence>
<dbReference type="Pfam" id="PF17238">
    <property type="entry name" value="NUP160_helical_2"/>
    <property type="match status" value="1"/>
</dbReference>
<keyword evidence="9" id="KW-1185">Reference proteome</keyword>
<proteinExistence type="predicted"/>
<evidence type="ECO:0000256" key="1">
    <source>
        <dbReference type="ARBA" id="ARBA00004123"/>
    </source>
</evidence>
<reference evidence="8 9" key="1">
    <citation type="submission" date="2020-08" db="EMBL/GenBank/DDBJ databases">
        <title>Plant Genome Project.</title>
        <authorList>
            <person name="Zhang R.-G."/>
        </authorList>
    </citation>
    <scope>NUCLEOTIDE SEQUENCE [LARGE SCALE GENOMIC DNA]</scope>
    <source>
        <tissue evidence="8">Rhizome</tissue>
    </source>
</reference>
<dbReference type="PANTHER" id="PTHR21286:SF0">
    <property type="entry name" value="NUCLEAR PORE COMPLEX PROTEIN NUP160"/>
    <property type="match status" value="1"/>
</dbReference>
<evidence type="ECO:0008006" key="10">
    <source>
        <dbReference type="Google" id="ProtNLM"/>
    </source>
</evidence>
<evidence type="ECO:0000256" key="2">
    <source>
        <dbReference type="ARBA" id="ARBA00022448"/>
    </source>
</evidence>
<sequence length="1387" mass="156741">MAAAARSLAGVEVPVLGSDKVQWIELAVPSSASSALAPQVPSQSVSGAALTPRDAAGCHAVEEGETKTYLIWRFHKDSPNTLEVIEVISCNGFPQTGLRLVFQDALCPSTYLCKNVIRSGSGSENSYSLYGLTVSGVAYLLNLRKSFPYISGSNFPQSDYREFNVVSPAQVTAMAVTSACLATGYQDGVVRCFQFGILDPDAPGFVFELRDDVGIGRLWNFVSRGKAVAAVQDMAICEVCERKLSFVLHADGFLRMWDLASHTKLAGYNTFSHELEGSKPTRLWVSEVDYDANIISLAVLHGQFLVSDIEVIVVYHFGFDAEDNVQVSSKPSIQSIRLEEGKLIDLKFCGGKLWILKGDGSMLYDLSQYDFETEDTSVYGLQEDFVAEQLFQSSEHALDDLLWTDHSVLSSMKDQDANFVSSIFLRRLLQPGIYHTSALRATLLEHKKYISEYEFHSLTLDGLKKEIFAIMEGEGTANNTVATVHFWKSFCTQFLHHWCQYSAPYAVFVDASMDVVGLIRKNSISLFRSLEGIEQLIYGFSDEFHNRRSSWTQDKDIDSELLLEMLRCMSYISHQLGGAASALYYESVVNPVTSSEDILSQLLKIIEYGYSSSMTPLIQQIGIDATWTSQQTAHRSQRKFAVDMLISLNSLCSRATNWAGVLDTIEKFLTYLDLHSTIKTVDSKSIYNVNSVLLIQATSQVARVMFETAFDSLLLLRYLINISAQVNLPQVDKNRIKVKLIPAIQEVIIKWLVIHFMGTVPTTQQSLEDFGSRLSLLNIVVSAGLFIGIPYGLDLIRLNGDRPWAKKENRVLVKILRKIAASGAESPKYLKNLSFQTGFQYPEECESGAIWKLHYYQWAMRLFEQYGASEGACEFALAALEQVDEVLKNSNNALPEYETVRGQLWANVFRFSLDLKHYRDAYCAIISNPDDESRYICLRRFVIVLCENCATKVACDGGLPFVGLLEKVEQELVWKAERSDVFAKPNIYKLLYAFEANQNNWRKAAGYMYRYSIRLKKEANLDGSHQYSSVLQERLTALSSSINALQQVDHAYAWMESQSGNDHTNYQMSPNKRPRIVLSKISSDSNEASGINCAVDIEMLEKEYILTKAQHILSLVSSKFKFSGKQMLVNLVDILIEENMYDMAFTIIVNFWKGTKLQWELERAFVAISQKCCSNRVGPTVIVSNVDTNNHLLGYSEEETYSEGKIIASSNFHKIPGTDHWETLEQYLEKYRKLHRRLPIIVAETFLHTDPQIELPLWLVHMFKGGGKVSWSMTGQEPDPATLFRLYVDYGRLAEATNMLLEYLDLFSSMRTTDLINRKRMTATWFPYMTIERLWYQLEEMRKSCHMVDDCDRLKKMLQEALMKHLQQVQIDSEDAIAAASASKMQS</sequence>
<evidence type="ECO:0000259" key="7">
    <source>
        <dbReference type="Pfam" id="PF23354"/>
    </source>
</evidence>